<reference evidence="2" key="1">
    <citation type="submission" date="2018-05" db="EMBL/GenBank/DDBJ databases">
        <title>Draft genome of Mucuna pruriens seed.</title>
        <authorList>
            <person name="Nnadi N.E."/>
            <person name="Vos R."/>
            <person name="Hasami M.H."/>
            <person name="Devisetty U.K."/>
            <person name="Aguiy J.C."/>
        </authorList>
    </citation>
    <scope>NUCLEOTIDE SEQUENCE [LARGE SCALE GENOMIC DNA]</scope>
    <source>
        <strain evidence="2">JCA_2017</strain>
    </source>
</reference>
<dbReference type="CDD" id="cd09272">
    <property type="entry name" value="RNase_HI_RT_Ty1"/>
    <property type="match status" value="1"/>
</dbReference>
<evidence type="ECO:0008006" key="4">
    <source>
        <dbReference type="Google" id="ProtNLM"/>
    </source>
</evidence>
<keyword evidence="3" id="KW-1185">Reference proteome</keyword>
<dbReference type="Proteomes" id="UP000257109">
    <property type="component" value="Unassembled WGS sequence"/>
</dbReference>
<gene>
    <name evidence="2" type="ORF">CR513_45060</name>
</gene>
<dbReference type="AlphaFoldDB" id="A0A371F9Z2"/>
<keyword evidence="1" id="KW-0812">Transmembrane</keyword>
<evidence type="ECO:0000313" key="3">
    <source>
        <dbReference type="Proteomes" id="UP000257109"/>
    </source>
</evidence>
<keyword evidence="1" id="KW-0472">Membrane</keyword>
<accession>A0A371F9Z2</accession>
<comment type="caution">
    <text evidence="2">The sequence shown here is derived from an EMBL/GenBank/DDBJ whole genome shotgun (WGS) entry which is preliminary data.</text>
</comment>
<sequence length="185" mass="21159">MNSIPYASVVGSIMYGMVCSRQNLTHAISIVIVYGISRSSLLGGFEFEVQEDNKGGNAIVGYVDVDYIGKLDTRKSLFKYVFTLFGIIICWKMSLQLVVALSTTQLEYISLAKEVKETIWIKRIIGELGIMQSCVTDHYEKMSYIGQIIKCTMREPNIFVFIFTSLKMWHNLKKFKLGRLLWKTI</sequence>
<keyword evidence="1" id="KW-1133">Transmembrane helix</keyword>
<feature type="transmembrane region" description="Helical" evidence="1">
    <location>
        <begin position="80"/>
        <end position="101"/>
    </location>
</feature>
<evidence type="ECO:0000313" key="2">
    <source>
        <dbReference type="EMBL" id="RDX75106.1"/>
    </source>
</evidence>
<organism evidence="2 3">
    <name type="scientific">Mucuna pruriens</name>
    <name type="common">Velvet bean</name>
    <name type="synonym">Dolichos pruriens</name>
    <dbReference type="NCBI Taxonomy" id="157652"/>
    <lineage>
        <taxon>Eukaryota</taxon>
        <taxon>Viridiplantae</taxon>
        <taxon>Streptophyta</taxon>
        <taxon>Embryophyta</taxon>
        <taxon>Tracheophyta</taxon>
        <taxon>Spermatophyta</taxon>
        <taxon>Magnoliopsida</taxon>
        <taxon>eudicotyledons</taxon>
        <taxon>Gunneridae</taxon>
        <taxon>Pentapetalae</taxon>
        <taxon>rosids</taxon>
        <taxon>fabids</taxon>
        <taxon>Fabales</taxon>
        <taxon>Fabaceae</taxon>
        <taxon>Papilionoideae</taxon>
        <taxon>50 kb inversion clade</taxon>
        <taxon>NPAAA clade</taxon>
        <taxon>indigoferoid/millettioid clade</taxon>
        <taxon>Phaseoleae</taxon>
        <taxon>Mucuna</taxon>
    </lineage>
</organism>
<name>A0A371F9Z2_MUCPR</name>
<dbReference type="OrthoDB" id="1915846at2759"/>
<proteinExistence type="predicted"/>
<protein>
    <recommendedName>
        <fullName evidence="4">Reverse transcriptase Ty1/copia-type domain-containing protein</fullName>
    </recommendedName>
</protein>
<dbReference type="EMBL" id="QJKJ01009945">
    <property type="protein sequence ID" value="RDX75106.1"/>
    <property type="molecule type" value="Genomic_DNA"/>
</dbReference>
<feature type="non-terminal residue" evidence="2">
    <location>
        <position position="1"/>
    </location>
</feature>
<dbReference type="STRING" id="157652.A0A371F9Z2"/>
<evidence type="ECO:0000256" key="1">
    <source>
        <dbReference type="SAM" id="Phobius"/>
    </source>
</evidence>
<dbReference type="PANTHER" id="PTHR11439">
    <property type="entry name" value="GAG-POL-RELATED RETROTRANSPOSON"/>
    <property type="match status" value="1"/>
</dbReference>